<keyword evidence="4 6" id="KW-1133">Transmembrane helix</keyword>
<dbReference type="Proteomes" id="UP000321567">
    <property type="component" value="Unassembled WGS sequence"/>
</dbReference>
<dbReference type="GO" id="GO:0005886">
    <property type="term" value="C:plasma membrane"/>
    <property type="evidence" value="ECO:0007669"/>
    <property type="project" value="UniProtKB-SubCell"/>
</dbReference>
<evidence type="ECO:0000256" key="1">
    <source>
        <dbReference type="ARBA" id="ARBA00004651"/>
    </source>
</evidence>
<dbReference type="InterPro" id="IPR022791">
    <property type="entry name" value="L-PG_synthase/AglD"/>
</dbReference>
<feature type="transmembrane region" description="Helical" evidence="6">
    <location>
        <begin position="12"/>
        <end position="30"/>
    </location>
</feature>
<comment type="subcellular location">
    <subcellularLocation>
        <location evidence="1">Cell membrane</location>
        <topology evidence="1">Multi-pass membrane protein</topology>
    </subcellularLocation>
</comment>
<feature type="transmembrane region" description="Helical" evidence="6">
    <location>
        <begin position="128"/>
        <end position="147"/>
    </location>
</feature>
<comment type="caution">
    <text evidence="7">The sequence shown here is derived from an EMBL/GenBank/DDBJ whole genome shotgun (WGS) entry which is preliminary data.</text>
</comment>
<feature type="transmembrane region" description="Helical" evidence="6">
    <location>
        <begin position="42"/>
        <end position="63"/>
    </location>
</feature>
<dbReference type="EMBL" id="BJZO01000005">
    <property type="protein sequence ID" value="GEO80181.1"/>
    <property type="molecule type" value="Genomic_DNA"/>
</dbReference>
<organism evidence="7 8">
    <name type="scientific">Pararhodospirillum oryzae</name>
    <dbReference type="NCBI Taxonomy" id="478448"/>
    <lineage>
        <taxon>Bacteria</taxon>
        <taxon>Pseudomonadati</taxon>
        <taxon>Pseudomonadota</taxon>
        <taxon>Alphaproteobacteria</taxon>
        <taxon>Rhodospirillales</taxon>
        <taxon>Rhodospirillaceae</taxon>
        <taxon>Pararhodospirillum</taxon>
    </lineage>
</organism>
<proteinExistence type="predicted"/>
<feature type="transmembrane region" description="Helical" evidence="6">
    <location>
        <begin position="210"/>
        <end position="233"/>
    </location>
</feature>
<feature type="transmembrane region" description="Helical" evidence="6">
    <location>
        <begin position="153"/>
        <end position="175"/>
    </location>
</feature>
<evidence type="ECO:0000256" key="3">
    <source>
        <dbReference type="ARBA" id="ARBA00022692"/>
    </source>
</evidence>
<keyword evidence="5 6" id="KW-0472">Membrane</keyword>
<evidence type="ECO:0000256" key="5">
    <source>
        <dbReference type="ARBA" id="ARBA00023136"/>
    </source>
</evidence>
<evidence type="ECO:0000313" key="8">
    <source>
        <dbReference type="Proteomes" id="UP000321567"/>
    </source>
</evidence>
<feature type="transmembrane region" description="Helical" evidence="6">
    <location>
        <begin position="282"/>
        <end position="305"/>
    </location>
</feature>
<feature type="transmembrane region" description="Helical" evidence="6">
    <location>
        <begin position="239"/>
        <end position="262"/>
    </location>
</feature>
<evidence type="ECO:0000256" key="4">
    <source>
        <dbReference type="ARBA" id="ARBA00022989"/>
    </source>
</evidence>
<evidence type="ECO:0000256" key="6">
    <source>
        <dbReference type="SAM" id="Phobius"/>
    </source>
</evidence>
<dbReference type="OrthoDB" id="9788795at2"/>
<dbReference type="PANTHER" id="PTHR40277">
    <property type="entry name" value="BLL5419 PROTEIN"/>
    <property type="match status" value="1"/>
</dbReference>
<evidence type="ECO:0000313" key="7">
    <source>
        <dbReference type="EMBL" id="GEO80181.1"/>
    </source>
</evidence>
<accession>A0A512H420</accession>
<reference evidence="7 8" key="1">
    <citation type="submission" date="2019-07" db="EMBL/GenBank/DDBJ databases">
        <title>Whole genome shotgun sequence of Rhodospirillum oryzae NBRC 107573.</title>
        <authorList>
            <person name="Hosoyama A."/>
            <person name="Uohara A."/>
            <person name="Ohji S."/>
            <person name="Ichikawa N."/>
        </authorList>
    </citation>
    <scope>NUCLEOTIDE SEQUENCE [LARGE SCALE GENOMIC DNA]</scope>
    <source>
        <strain evidence="7 8">NBRC 107573</strain>
    </source>
</reference>
<dbReference type="PANTHER" id="PTHR40277:SF1">
    <property type="entry name" value="BLL5419 PROTEIN"/>
    <property type="match status" value="1"/>
</dbReference>
<dbReference type="Pfam" id="PF03706">
    <property type="entry name" value="LPG_synthase_TM"/>
    <property type="match status" value="1"/>
</dbReference>
<name>A0A512H420_9PROT</name>
<protein>
    <recommendedName>
        <fullName evidence="9">Flippase-like domain-containing protein</fullName>
    </recommendedName>
</protein>
<dbReference type="RefSeq" id="WP_147162248.1">
    <property type="nucleotide sequence ID" value="NZ_BJZO01000005.1"/>
</dbReference>
<sequence>MSLRRWRGVAVAVLKVGVSAGLLATILGSLETDAVLTRLSPAVAWAALPALAVLQIQALGGALRWRAALTRLGHPLGLGACWRNVLLGLFVNQAMPSTIGGDVARVWNGWRLGLPAGFATRSLVTDRVFSFLGLIAVCLVGLPFLAGRASDPLVISGLLTLVLGGLGCLAVLLALRALPARVATRPGVREAVALSRTAWSVLGSRHSGPVVGALMVLPHLLDITVVWLYAHALGAPVDWLALALVVPPAILTSAVPVSIAGWGLREGALVVGFGVLGLPGDLALACSLLYGVSAVATGLIGGLIWGVGDADGLKGALLGARTPTPEPEPEAPRSS</sequence>
<keyword evidence="8" id="KW-1185">Reference proteome</keyword>
<dbReference type="AlphaFoldDB" id="A0A512H420"/>
<evidence type="ECO:0008006" key="9">
    <source>
        <dbReference type="Google" id="ProtNLM"/>
    </source>
</evidence>
<keyword evidence="2" id="KW-1003">Cell membrane</keyword>
<keyword evidence="3 6" id="KW-0812">Transmembrane</keyword>
<gene>
    <name evidence="7" type="ORF">ROR02_03120</name>
</gene>
<evidence type="ECO:0000256" key="2">
    <source>
        <dbReference type="ARBA" id="ARBA00022475"/>
    </source>
</evidence>